<dbReference type="PANTHER" id="PTHR30482">
    <property type="entry name" value="HIGH-AFFINITY BRANCHED-CHAIN AMINO ACID TRANSPORT SYSTEM PERMEASE"/>
    <property type="match status" value="1"/>
</dbReference>
<dbReference type="PANTHER" id="PTHR30482:SF4">
    <property type="entry name" value="SLR1201 PROTEIN"/>
    <property type="match status" value="1"/>
</dbReference>
<evidence type="ECO:0000256" key="1">
    <source>
        <dbReference type="ARBA" id="ARBA00004651"/>
    </source>
</evidence>
<feature type="transmembrane region" description="Helical" evidence="6">
    <location>
        <begin position="12"/>
        <end position="29"/>
    </location>
</feature>
<dbReference type="EMBL" id="JBHUEK010000034">
    <property type="protein sequence ID" value="MFD1781576.1"/>
    <property type="molecule type" value="Genomic_DNA"/>
</dbReference>
<keyword evidence="2" id="KW-1003">Cell membrane</keyword>
<dbReference type="InterPro" id="IPR001851">
    <property type="entry name" value="ABC_transp_permease"/>
</dbReference>
<name>A0ABW4MUZ1_9BACI</name>
<evidence type="ECO:0000256" key="6">
    <source>
        <dbReference type="SAM" id="Phobius"/>
    </source>
</evidence>
<dbReference type="Pfam" id="PF02653">
    <property type="entry name" value="BPD_transp_2"/>
    <property type="match status" value="1"/>
</dbReference>
<sequence length="354" mass="38867">MNRLFNQNINSEKIIMLLMCAIFLAFPLIGSDYDILNMSYFISMAILSISLWLIWGLTGIFSFGQTALFGLGGYTYALISLNFDNPNLTFLALLLALIVTWAFSFLLGYFMFYGGVNDVFVGLITLCVTLVMATFLAQSAGSEWKIGDVLLGGDNGINNIPPLALSFGDFELLFTGNVLYYFIIISIITVYLILKKMQRTKLGYSFIAIRENRERSKLLGYNTALLQTFAFSLGGVLAAFSGVLYVTWGGYIAPSVMAISAASLPVVLVAAAGRRNLSGVIIFTILYYYLSQKLSVSGSEYALIILGFILITVILVVPQGIVVWLFNIIDRSLLKKRGNKLSESTGNPKKASSV</sequence>
<keyword evidence="5 6" id="KW-0472">Membrane</keyword>
<proteinExistence type="predicted"/>
<dbReference type="InterPro" id="IPR043428">
    <property type="entry name" value="LivM-like"/>
</dbReference>
<evidence type="ECO:0000256" key="3">
    <source>
        <dbReference type="ARBA" id="ARBA00022692"/>
    </source>
</evidence>
<feature type="transmembrane region" description="Helical" evidence="6">
    <location>
        <begin position="251"/>
        <end position="270"/>
    </location>
</feature>
<feature type="transmembrane region" description="Helical" evidence="6">
    <location>
        <begin position="119"/>
        <end position="137"/>
    </location>
</feature>
<protein>
    <submittedName>
        <fullName evidence="7">Urea ABC transporter permease</fullName>
    </submittedName>
</protein>
<organism evidence="7 8">
    <name type="scientific">Fredinandcohnia salidurans</name>
    <dbReference type="NCBI Taxonomy" id="2595041"/>
    <lineage>
        <taxon>Bacteria</taxon>
        <taxon>Bacillati</taxon>
        <taxon>Bacillota</taxon>
        <taxon>Bacilli</taxon>
        <taxon>Bacillales</taxon>
        <taxon>Bacillaceae</taxon>
        <taxon>Fredinandcohnia</taxon>
    </lineage>
</organism>
<feature type="transmembrane region" description="Helical" evidence="6">
    <location>
        <begin position="67"/>
        <end position="83"/>
    </location>
</feature>
<evidence type="ECO:0000256" key="4">
    <source>
        <dbReference type="ARBA" id="ARBA00022989"/>
    </source>
</evidence>
<comment type="caution">
    <text evidence="7">The sequence shown here is derived from an EMBL/GenBank/DDBJ whole genome shotgun (WGS) entry which is preliminary data.</text>
</comment>
<feature type="transmembrane region" description="Helical" evidence="6">
    <location>
        <begin position="172"/>
        <end position="194"/>
    </location>
</feature>
<feature type="transmembrane region" description="Helical" evidence="6">
    <location>
        <begin position="89"/>
        <end position="112"/>
    </location>
</feature>
<feature type="transmembrane region" description="Helical" evidence="6">
    <location>
        <begin position="301"/>
        <end position="326"/>
    </location>
</feature>
<gene>
    <name evidence="7" type="ORF">ACFSFW_23285</name>
</gene>
<feature type="transmembrane region" description="Helical" evidence="6">
    <location>
        <begin position="35"/>
        <end position="55"/>
    </location>
</feature>
<feature type="transmembrane region" description="Helical" evidence="6">
    <location>
        <begin position="277"/>
        <end position="295"/>
    </location>
</feature>
<comment type="subcellular location">
    <subcellularLocation>
        <location evidence="1">Cell membrane</location>
        <topology evidence="1">Multi-pass membrane protein</topology>
    </subcellularLocation>
</comment>
<evidence type="ECO:0000256" key="2">
    <source>
        <dbReference type="ARBA" id="ARBA00022475"/>
    </source>
</evidence>
<evidence type="ECO:0000313" key="8">
    <source>
        <dbReference type="Proteomes" id="UP001597227"/>
    </source>
</evidence>
<reference evidence="8" key="1">
    <citation type="journal article" date="2019" name="Int. J. Syst. Evol. Microbiol.">
        <title>The Global Catalogue of Microorganisms (GCM) 10K type strain sequencing project: providing services to taxonomists for standard genome sequencing and annotation.</title>
        <authorList>
            <consortium name="The Broad Institute Genomics Platform"/>
            <consortium name="The Broad Institute Genome Sequencing Center for Infectious Disease"/>
            <person name="Wu L."/>
            <person name="Ma J."/>
        </authorList>
    </citation>
    <scope>NUCLEOTIDE SEQUENCE [LARGE SCALE GENOMIC DNA]</scope>
    <source>
        <strain evidence="8">CCUG 15531</strain>
    </source>
</reference>
<accession>A0ABW4MUZ1</accession>
<evidence type="ECO:0000256" key="5">
    <source>
        <dbReference type="ARBA" id="ARBA00023136"/>
    </source>
</evidence>
<keyword evidence="8" id="KW-1185">Reference proteome</keyword>
<dbReference type="CDD" id="cd06581">
    <property type="entry name" value="TM_PBP1_LivM_like"/>
    <property type="match status" value="1"/>
</dbReference>
<feature type="transmembrane region" description="Helical" evidence="6">
    <location>
        <begin position="219"/>
        <end position="245"/>
    </location>
</feature>
<evidence type="ECO:0000313" key="7">
    <source>
        <dbReference type="EMBL" id="MFD1781576.1"/>
    </source>
</evidence>
<keyword evidence="4 6" id="KW-1133">Transmembrane helix</keyword>
<keyword evidence="3 6" id="KW-0812">Transmembrane</keyword>
<dbReference type="RefSeq" id="WP_388041973.1">
    <property type="nucleotide sequence ID" value="NZ_JBHUEK010000034.1"/>
</dbReference>
<dbReference type="Proteomes" id="UP001597227">
    <property type="component" value="Unassembled WGS sequence"/>
</dbReference>